<reference evidence="1" key="2">
    <citation type="journal article" date="2015" name="Data Brief">
        <title>Shoot transcriptome of the giant reed, Arundo donax.</title>
        <authorList>
            <person name="Barrero R.A."/>
            <person name="Guerrero F.D."/>
            <person name="Moolhuijzen P."/>
            <person name="Goolsby J.A."/>
            <person name="Tidwell J."/>
            <person name="Bellgard S.E."/>
            <person name="Bellgard M.I."/>
        </authorList>
    </citation>
    <scope>NUCLEOTIDE SEQUENCE</scope>
    <source>
        <tissue evidence="1">Shoot tissue taken approximately 20 cm above the soil surface</tissue>
    </source>
</reference>
<sequence>MSLGRGKNMRKVYSRTRNWKSVSFCRKEIRTSIHCNRYIEGLHAQ</sequence>
<reference evidence="1" key="1">
    <citation type="submission" date="2014-09" db="EMBL/GenBank/DDBJ databases">
        <authorList>
            <person name="Magalhaes I.L.F."/>
            <person name="Oliveira U."/>
            <person name="Santos F.R."/>
            <person name="Vidigal T.H.D.A."/>
            <person name="Brescovit A.D."/>
            <person name="Santos A.J."/>
        </authorList>
    </citation>
    <scope>NUCLEOTIDE SEQUENCE</scope>
    <source>
        <tissue evidence="1">Shoot tissue taken approximately 20 cm above the soil surface</tissue>
    </source>
</reference>
<organism evidence="1">
    <name type="scientific">Arundo donax</name>
    <name type="common">Giant reed</name>
    <name type="synonym">Donax arundinaceus</name>
    <dbReference type="NCBI Taxonomy" id="35708"/>
    <lineage>
        <taxon>Eukaryota</taxon>
        <taxon>Viridiplantae</taxon>
        <taxon>Streptophyta</taxon>
        <taxon>Embryophyta</taxon>
        <taxon>Tracheophyta</taxon>
        <taxon>Spermatophyta</taxon>
        <taxon>Magnoliopsida</taxon>
        <taxon>Liliopsida</taxon>
        <taxon>Poales</taxon>
        <taxon>Poaceae</taxon>
        <taxon>PACMAD clade</taxon>
        <taxon>Arundinoideae</taxon>
        <taxon>Arundineae</taxon>
        <taxon>Arundo</taxon>
    </lineage>
</organism>
<accession>A0A0A9DD72</accession>
<proteinExistence type="predicted"/>
<dbReference type="AlphaFoldDB" id="A0A0A9DD72"/>
<name>A0A0A9DD72_ARUDO</name>
<protein>
    <submittedName>
        <fullName evidence="1">Uncharacterized protein</fullName>
    </submittedName>
</protein>
<dbReference type="EMBL" id="GBRH01216198">
    <property type="protein sequence ID" value="JAD81697.1"/>
    <property type="molecule type" value="Transcribed_RNA"/>
</dbReference>
<evidence type="ECO:0000313" key="1">
    <source>
        <dbReference type="EMBL" id="JAD81697.1"/>
    </source>
</evidence>